<sequence length="74" mass="8161">MSGLQPNDHVTQDTDREEQTARTKFTNQNSGAEQAKEALETPKETKGGLTKEGQILAAEECQGDLKARKMTKKI</sequence>
<dbReference type="GeneID" id="20040425"/>
<protein>
    <submittedName>
        <fullName evidence="2">Uncharacterized protein</fullName>
    </submittedName>
</protein>
<evidence type="ECO:0000313" key="3">
    <source>
        <dbReference type="Proteomes" id="UP000030640"/>
    </source>
</evidence>
<dbReference type="VEuPathDB" id="PlasmoDB:C922_05151"/>
<accession>W6ZYN3</accession>
<dbReference type="EMBL" id="KI965500">
    <property type="protein sequence ID" value="EUD64463.1"/>
    <property type="molecule type" value="Genomic_DNA"/>
</dbReference>
<dbReference type="AlphaFoldDB" id="W6ZYN3"/>
<gene>
    <name evidence="2" type="ORF">C922_05151</name>
</gene>
<feature type="compositionally biased region" description="Polar residues" evidence="1">
    <location>
        <begin position="22"/>
        <end position="32"/>
    </location>
</feature>
<evidence type="ECO:0000313" key="2">
    <source>
        <dbReference type="EMBL" id="EUD64463.1"/>
    </source>
</evidence>
<proteinExistence type="predicted"/>
<dbReference type="RefSeq" id="XP_008818945.1">
    <property type="nucleotide sequence ID" value="XM_008820723.1"/>
</dbReference>
<keyword evidence="3" id="KW-1185">Reference proteome</keyword>
<evidence type="ECO:0000256" key="1">
    <source>
        <dbReference type="SAM" id="MobiDB-lite"/>
    </source>
</evidence>
<organism evidence="2 3">
    <name type="scientific">Plasmodium inui San Antonio 1</name>
    <dbReference type="NCBI Taxonomy" id="1237626"/>
    <lineage>
        <taxon>Eukaryota</taxon>
        <taxon>Sar</taxon>
        <taxon>Alveolata</taxon>
        <taxon>Apicomplexa</taxon>
        <taxon>Aconoidasida</taxon>
        <taxon>Haemosporida</taxon>
        <taxon>Plasmodiidae</taxon>
        <taxon>Plasmodium</taxon>
        <taxon>Plasmodium (Plasmodium)</taxon>
    </lineage>
</organism>
<feature type="region of interest" description="Disordered" evidence="1">
    <location>
        <begin position="1"/>
        <end position="53"/>
    </location>
</feature>
<feature type="compositionally biased region" description="Basic and acidic residues" evidence="1">
    <location>
        <begin position="10"/>
        <end position="21"/>
    </location>
</feature>
<reference evidence="2 3" key="1">
    <citation type="submission" date="2013-02" db="EMBL/GenBank/DDBJ databases">
        <title>The Genome Sequence of Plasmodium inui San Antonio 1.</title>
        <authorList>
            <consortium name="The Broad Institute Genome Sequencing Platform"/>
            <consortium name="The Broad Institute Genome Sequencing Center for Infectious Disease"/>
            <person name="Neafsey D."/>
            <person name="Cheeseman I."/>
            <person name="Volkman S."/>
            <person name="Adams J."/>
            <person name="Walker B."/>
            <person name="Young S.K."/>
            <person name="Zeng Q."/>
            <person name="Gargeya S."/>
            <person name="Fitzgerald M."/>
            <person name="Haas B."/>
            <person name="Abouelleil A."/>
            <person name="Alvarado L."/>
            <person name="Arachchi H.M."/>
            <person name="Berlin A.M."/>
            <person name="Chapman S.B."/>
            <person name="Dewar J."/>
            <person name="Goldberg J."/>
            <person name="Griggs A."/>
            <person name="Gujja S."/>
            <person name="Hansen M."/>
            <person name="Howarth C."/>
            <person name="Imamovic A."/>
            <person name="Larimer J."/>
            <person name="McCowan C."/>
            <person name="Murphy C."/>
            <person name="Neiman D."/>
            <person name="Pearson M."/>
            <person name="Priest M."/>
            <person name="Roberts A."/>
            <person name="Saif S."/>
            <person name="Shea T."/>
            <person name="Sisk P."/>
            <person name="Sykes S."/>
            <person name="Wortman J."/>
            <person name="Nusbaum C."/>
            <person name="Birren B."/>
        </authorList>
    </citation>
    <scope>NUCLEOTIDE SEQUENCE [LARGE SCALE GENOMIC DNA]</scope>
    <source>
        <strain evidence="2 3">San Antonio 1</strain>
    </source>
</reference>
<dbReference type="Proteomes" id="UP000030640">
    <property type="component" value="Unassembled WGS sequence"/>
</dbReference>
<name>W6ZYN3_9APIC</name>
<feature type="compositionally biased region" description="Basic and acidic residues" evidence="1">
    <location>
        <begin position="34"/>
        <end position="46"/>
    </location>
</feature>